<evidence type="ECO:0008006" key="4">
    <source>
        <dbReference type="Google" id="ProtNLM"/>
    </source>
</evidence>
<evidence type="ECO:0000313" key="2">
    <source>
        <dbReference type="EMBL" id="MCD2421568.1"/>
    </source>
</evidence>
<feature type="compositionally biased region" description="Polar residues" evidence="1">
    <location>
        <begin position="1"/>
        <end position="13"/>
    </location>
</feature>
<organism evidence="2 3">
    <name type="scientific">Niabella pedocola</name>
    <dbReference type="NCBI Taxonomy" id="1752077"/>
    <lineage>
        <taxon>Bacteria</taxon>
        <taxon>Pseudomonadati</taxon>
        <taxon>Bacteroidota</taxon>
        <taxon>Chitinophagia</taxon>
        <taxon>Chitinophagales</taxon>
        <taxon>Chitinophagaceae</taxon>
        <taxon>Niabella</taxon>
    </lineage>
</organism>
<dbReference type="EMBL" id="JAJNEC010000003">
    <property type="protein sequence ID" value="MCD2421568.1"/>
    <property type="molecule type" value="Genomic_DNA"/>
</dbReference>
<sequence length="59" mass="7053">MKANKKTQSMQERTPTRMGARRQNKDTLDSREGEEQLFKGDDITHNRREKQHARKNLKK</sequence>
<proteinExistence type="predicted"/>
<comment type="caution">
    <text evidence="2">The sequence shown here is derived from an EMBL/GenBank/DDBJ whole genome shotgun (WGS) entry which is preliminary data.</text>
</comment>
<feature type="compositionally biased region" description="Basic residues" evidence="1">
    <location>
        <begin position="47"/>
        <end position="59"/>
    </location>
</feature>
<evidence type="ECO:0000313" key="3">
    <source>
        <dbReference type="Proteomes" id="UP001199816"/>
    </source>
</evidence>
<feature type="compositionally biased region" description="Basic and acidic residues" evidence="1">
    <location>
        <begin position="23"/>
        <end position="46"/>
    </location>
</feature>
<feature type="region of interest" description="Disordered" evidence="1">
    <location>
        <begin position="1"/>
        <end position="59"/>
    </location>
</feature>
<evidence type="ECO:0000256" key="1">
    <source>
        <dbReference type="SAM" id="MobiDB-lite"/>
    </source>
</evidence>
<accession>A0ABS8PMT3</accession>
<keyword evidence="3" id="KW-1185">Reference proteome</keyword>
<protein>
    <recommendedName>
        <fullName evidence="4">YpzI family protein</fullName>
    </recommendedName>
</protein>
<gene>
    <name evidence="2" type="ORF">LQ567_02265</name>
</gene>
<dbReference type="Proteomes" id="UP001199816">
    <property type="component" value="Unassembled WGS sequence"/>
</dbReference>
<dbReference type="RefSeq" id="WP_231002473.1">
    <property type="nucleotide sequence ID" value="NZ_JAJNEC010000003.1"/>
</dbReference>
<reference evidence="2 3" key="1">
    <citation type="submission" date="2021-11" db="EMBL/GenBank/DDBJ databases">
        <title>Genomic of Niabella pedocola.</title>
        <authorList>
            <person name="Wu T."/>
        </authorList>
    </citation>
    <scope>NUCLEOTIDE SEQUENCE [LARGE SCALE GENOMIC DNA]</scope>
    <source>
        <strain evidence="2 3">JCM 31011</strain>
    </source>
</reference>
<name>A0ABS8PMT3_9BACT</name>